<evidence type="ECO:0000313" key="3">
    <source>
        <dbReference type="Proteomes" id="UP000324767"/>
    </source>
</evidence>
<dbReference type="Proteomes" id="UP000324767">
    <property type="component" value="Unassembled WGS sequence"/>
</dbReference>
<reference evidence="2 3" key="1">
    <citation type="submission" date="2019-09" db="EMBL/GenBank/DDBJ databases">
        <title>The hologenome of the rock-dwelling lichen Lasallia pustulata.</title>
        <authorList>
            <person name="Greshake Tzovaras B."/>
            <person name="Segers F."/>
            <person name="Bicker A."/>
            <person name="Dal Grande F."/>
            <person name="Otte J."/>
            <person name="Hankeln T."/>
            <person name="Schmitt I."/>
            <person name="Ebersberger I."/>
        </authorList>
    </citation>
    <scope>NUCLEOTIDE SEQUENCE [LARGE SCALE GENOMIC DNA]</scope>
    <source>
        <strain evidence="2">A1-1</strain>
    </source>
</reference>
<dbReference type="InterPro" id="IPR053245">
    <property type="entry name" value="MitoProcess-Associated"/>
</dbReference>
<feature type="repeat" description="RCC1" evidence="1">
    <location>
        <begin position="338"/>
        <end position="399"/>
    </location>
</feature>
<dbReference type="GO" id="GO:0005743">
    <property type="term" value="C:mitochondrial inner membrane"/>
    <property type="evidence" value="ECO:0007669"/>
    <property type="project" value="TreeGrafter"/>
</dbReference>
<dbReference type="Pfam" id="PF13540">
    <property type="entry name" value="RCC1_2"/>
    <property type="match status" value="1"/>
</dbReference>
<dbReference type="PROSITE" id="PS50012">
    <property type="entry name" value="RCC1_3"/>
    <property type="match status" value="1"/>
</dbReference>
<evidence type="ECO:0000256" key="1">
    <source>
        <dbReference type="PROSITE-ProRule" id="PRU00235"/>
    </source>
</evidence>
<proteinExistence type="predicted"/>
<dbReference type="SUPFAM" id="SSF50985">
    <property type="entry name" value="RCC1/BLIP-II"/>
    <property type="match status" value="1"/>
</dbReference>
<comment type="caution">
    <text evidence="2">The sequence shown here is derived from an EMBL/GenBank/DDBJ whole genome shotgun (WGS) entry which is preliminary data.</text>
</comment>
<dbReference type="PANTHER" id="PTHR47563">
    <property type="entry name" value="PROTEIN FMP25, MITOCHONDRIAL"/>
    <property type="match status" value="1"/>
</dbReference>
<accession>A0A5M8PI06</accession>
<gene>
    <name evidence="2" type="ORF">FRX48_07365</name>
</gene>
<sequence length="533" mass="56831">MFNVRSGPRVFGDVYKASRTYKQRCQCRRLSGQAAGSASRLRRVQVIGLVLAAGAGTALFQRSRRFGLREIHAEAPVEMKIEKPKRKKGLPTEDNRDLISSQHLQVKRSWENPGVYAWGSNTGKVVAPDSNETLIKSPRRIPFFDGLLLRDIRLDRNFGAAITEKGDLLQWGTAYSPDVTQPTPTLKGKDLISVSLSRDRVLALSSSGKVYSLPVSATDQATGSKPPESSWLPFITTPSPISYRLLTPPSLSSSEKISTLTSGLDHALLLTTTGRLFSSAASSTDFPSKGQLGIPGLTWTSRPPGPYDQLHEISTLRGFHITYIATGDTHSLALDRAGRVFAFGDNSSGQLGLDTSPDAPFVDAPALLPLQNLYAGSGLTPLVTGIFAGGANSFFTVDATRTPALGEPQPSQQAKASERGLGRVTAETWACGLGIYGGLGNGRWTHVQGTPTKLKALSGLWEYDEARGVVVPIRLARLAVGSTHAAAVMANVTYVRAGSGVGAGEGGELDTNWGRMWCGGGERVGAVGDGQEE</sequence>
<evidence type="ECO:0000313" key="2">
    <source>
        <dbReference type="EMBL" id="KAA6409021.1"/>
    </source>
</evidence>
<protein>
    <submittedName>
        <fullName evidence="2">Mitochondrial fmp25</fullName>
    </submittedName>
</protein>
<dbReference type="AlphaFoldDB" id="A0A5M8PI06"/>
<dbReference type="OrthoDB" id="10256179at2759"/>
<dbReference type="Gene3D" id="2.130.10.30">
    <property type="entry name" value="Regulator of chromosome condensation 1/beta-lactamase-inhibitor protein II"/>
    <property type="match status" value="1"/>
</dbReference>
<dbReference type="InterPro" id="IPR000408">
    <property type="entry name" value="Reg_chr_condens"/>
</dbReference>
<dbReference type="EMBL" id="VXIT01000012">
    <property type="protein sequence ID" value="KAA6409021.1"/>
    <property type="molecule type" value="Genomic_DNA"/>
</dbReference>
<dbReference type="PANTHER" id="PTHR47563:SF1">
    <property type="entry name" value="PROTEIN FMP25, MITOCHONDRIAL"/>
    <property type="match status" value="1"/>
</dbReference>
<dbReference type="InterPro" id="IPR009091">
    <property type="entry name" value="RCC1/BLIP-II"/>
</dbReference>
<dbReference type="GO" id="GO:0034551">
    <property type="term" value="P:mitochondrial respiratory chain complex III assembly"/>
    <property type="evidence" value="ECO:0007669"/>
    <property type="project" value="TreeGrafter"/>
</dbReference>
<organism evidence="2 3">
    <name type="scientific">Lasallia pustulata</name>
    <dbReference type="NCBI Taxonomy" id="136370"/>
    <lineage>
        <taxon>Eukaryota</taxon>
        <taxon>Fungi</taxon>
        <taxon>Dikarya</taxon>
        <taxon>Ascomycota</taxon>
        <taxon>Pezizomycotina</taxon>
        <taxon>Lecanoromycetes</taxon>
        <taxon>OSLEUM clade</taxon>
        <taxon>Umbilicariomycetidae</taxon>
        <taxon>Umbilicariales</taxon>
        <taxon>Umbilicariaceae</taxon>
        <taxon>Lasallia</taxon>
    </lineage>
</organism>
<name>A0A5M8PI06_9LECA</name>